<evidence type="ECO:0000256" key="1">
    <source>
        <dbReference type="ARBA" id="ARBA00004123"/>
    </source>
</evidence>
<dbReference type="CDD" id="cd07981">
    <property type="entry name" value="HFD_TAF12"/>
    <property type="match status" value="1"/>
</dbReference>
<evidence type="ECO:0000256" key="5">
    <source>
        <dbReference type="ARBA" id="ARBA00023242"/>
    </source>
</evidence>
<keyword evidence="3" id="KW-0805">Transcription regulation</keyword>
<dbReference type="EMBL" id="JALLAZ020001250">
    <property type="protein sequence ID" value="KAL3777996.1"/>
    <property type="molecule type" value="Genomic_DNA"/>
</dbReference>
<keyword evidence="4" id="KW-0804">Transcription</keyword>
<evidence type="ECO:0000256" key="6">
    <source>
        <dbReference type="SAM" id="MobiDB-lite"/>
    </source>
</evidence>
<evidence type="ECO:0000313" key="9">
    <source>
        <dbReference type="Proteomes" id="UP001530315"/>
    </source>
</evidence>
<dbReference type="Proteomes" id="UP001530315">
    <property type="component" value="Unassembled WGS sequence"/>
</dbReference>
<dbReference type="SUPFAM" id="SSF47113">
    <property type="entry name" value="Histone-fold"/>
    <property type="match status" value="1"/>
</dbReference>
<proteinExistence type="inferred from homology"/>
<comment type="similarity">
    <text evidence="2">Belongs to the TAF12 family.</text>
</comment>
<dbReference type="PANTHER" id="PTHR12264">
    <property type="entry name" value="TRANSCRIPTION INITIATION FACTOR TFIID SUBUNIT 12"/>
    <property type="match status" value="1"/>
</dbReference>
<dbReference type="GO" id="GO:0005634">
    <property type="term" value="C:nucleus"/>
    <property type="evidence" value="ECO:0007669"/>
    <property type="project" value="UniProtKB-SubCell"/>
</dbReference>
<feature type="region of interest" description="Disordered" evidence="6">
    <location>
        <begin position="1"/>
        <end position="28"/>
    </location>
</feature>
<dbReference type="InterPro" id="IPR003228">
    <property type="entry name" value="TFIID_TAF12_dom"/>
</dbReference>
<comment type="subcellular location">
    <subcellularLocation>
        <location evidence="1">Nucleus</location>
    </subcellularLocation>
</comment>
<dbReference type="InterPro" id="IPR009072">
    <property type="entry name" value="Histone-fold"/>
</dbReference>
<dbReference type="Pfam" id="PF03847">
    <property type="entry name" value="TFIID_20kDa"/>
    <property type="match status" value="1"/>
</dbReference>
<evidence type="ECO:0000256" key="4">
    <source>
        <dbReference type="ARBA" id="ARBA00023163"/>
    </source>
</evidence>
<evidence type="ECO:0000256" key="2">
    <source>
        <dbReference type="ARBA" id="ARBA00007530"/>
    </source>
</evidence>
<feature type="compositionally biased region" description="Low complexity" evidence="6">
    <location>
        <begin position="313"/>
        <end position="324"/>
    </location>
</feature>
<feature type="region of interest" description="Disordered" evidence="6">
    <location>
        <begin position="297"/>
        <end position="324"/>
    </location>
</feature>
<protein>
    <recommendedName>
        <fullName evidence="7">Transcription initiation factor TFIID subunit 12 domain-containing protein</fullName>
    </recommendedName>
</protein>
<keyword evidence="9" id="KW-1185">Reference proteome</keyword>
<reference evidence="8 9" key="1">
    <citation type="submission" date="2024-10" db="EMBL/GenBank/DDBJ databases">
        <title>Updated reference genomes for cyclostephanoid diatoms.</title>
        <authorList>
            <person name="Roberts W.R."/>
            <person name="Alverson A.J."/>
        </authorList>
    </citation>
    <scope>NUCLEOTIDE SEQUENCE [LARGE SCALE GENOMIC DNA]</scope>
    <source>
        <strain evidence="8 9">AJA276-08</strain>
    </source>
</reference>
<sequence length="324" mass="34386">MPNQPPTVEATPGQITEDSRRWNDGLSAGMPPILQASNTVGAQPFLGPLTQQMLIPPPLQQQALLPTAYAPPQVQTMPPQHQPLVPNAPSLYHQQQPQQQVPTPTPAQMQQQLAQMPLVALQSNASLNAVIHQAVPQPTKRPGWSESRLSAMNTTAGDSSAKKSSIADTGRSTPTRRKADNDGYGKPSLAPMLGEKLQALCHSIDPSYTLDSEVQERLLEMTDAFLDKVTRDSIKLARHRGSTCMDVVDVALALKKGFNMEVPGLGPPSVANGGSARGEMIGGWLFADKVNLGVGRSGEGAKRPSMSKKRRASGGSSAAAAAAM</sequence>
<dbReference type="InterPro" id="IPR037794">
    <property type="entry name" value="TAF12"/>
</dbReference>
<feature type="domain" description="Transcription initiation factor TFIID subunit 12" evidence="7">
    <location>
        <begin position="195"/>
        <end position="260"/>
    </location>
</feature>
<feature type="compositionally biased region" description="Polar residues" evidence="6">
    <location>
        <begin position="152"/>
        <end position="173"/>
    </location>
</feature>
<dbReference type="PANTHER" id="PTHR12264:SF21">
    <property type="entry name" value="TRANSCRIPTION INITIATION FACTOR TFIID SUBUNIT 12"/>
    <property type="match status" value="1"/>
</dbReference>
<name>A0ABD3NTG3_9STRA</name>
<feature type="region of interest" description="Disordered" evidence="6">
    <location>
        <begin position="152"/>
        <end position="184"/>
    </location>
</feature>
<evidence type="ECO:0000259" key="7">
    <source>
        <dbReference type="Pfam" id="PF03847"/>
    </source>
</evidence>
<evidence type="ECO:0000256" key="3">
    <source>
        <dbReference type="ARBA" id="ARBA00023015"/>
    </source>
</evidence>
<evidence type="ECO:0000313" key="8">
    <source>
        <dbReference type="EMBL" id="KAL3777996.1"/>
    </source>
</evidence>
<keyword evidence="5" id="KW-0539">Nucleus</keyword>
<accession>A0ABD3NTG3</accession>
<organism evidence="8 9">
    <name type="scientific">Stephanodiscus triporus</name>
    <dbReference type="NCBI Taxonomy" id="2934178"/>
    <lineage>
        <taxon>Eukaryota</taxon>
        <taxon>Sar</taxon>
        <taxon>Stramenopiles</taxon>
        <taxon>Ochrophyta</taxon>
        <taxon>Bacillariophyta</taxon>
        <taxon>Coscinodiscophyceae</taxon>
        <taxon>Thalassiosirophycidae</taxon>
        <taxon>Stephanodiscales</taxon>
        <taxon>Stephanodiscaceae</taxon>
        <taxon>Stephanodiscus</taxon>
    </lineage>
</organism>
<dbReference type="Gene3D" id="1.10.20.10">
    <property type="entry name" value="Histone, subunit A"/>
    <property type="match status" value="1"/>
</dbReference>
<comment type="caution">
    <text evidence="8">The sequence shown here is derived from an EMBL/GenBank/DDBJ whole genome shotgun (WGS) entry which is preliminary data.</text>
</comment>
<gene>
    <name evidence="8" type="ORF">ACHAW5_003276</name>
</gene>
<dbReference type="AlphaFoldDB" id="A0ABD3NTG3"/>